<keyword evidence="1" id="KW-0812">Transmembrane</keyword>
<evidence type="ECO:0000313" key="3">
    <source>
        <dbReference type="Proteomes" id="UP000663760"/>
    </source>
</evidence>
<keyword evidence="1" id="KW-1133">Transmembrane helix</keyword>
<proteinExistence type="predicted"/>
<evidence type="ECO:0000256" key="1">
    <source>
        <dbReference type="SAM" id="Phobius"/>
    </source>
</evidence>
<dbReference type="Proteomes" id="UP000663760">
    <property type="component" value="Chromosome 1"/>
</dbReference>
<keyword evidence="1" id="KW-0472">Membrane</keyword>
<protein>
    <submittedName>
        <fullName evidence="2">Uncharacterized protein</fullName>
    </submittedName>
</protein>
<evidence type="ECO:0000313" key="2">
    <source>
        <dbReference type="EMBL" id="CAA7388824.1"/>
    </source>
</evidence>
<feature type="transmembrane region" description="Helical" evidence="1">
    <location>
        <begin position="117"/>
        <end position="141"/>
    </location>
</feature>
<feature type="transmembrane region" description="Helical" evidence="1">
    <location>
        <begin position="80"/>
        <end position="97"/>
    </location>
</feature>
<keyword evidence="3" id="KW-1185">Reference proteome</keyword>
<feature type="transmembrane region" description="Helical" evidence="1">
    <location>
        <begin position="13"/>
        <end position="36"/>
    </location>
</feature>
<gene>
    <name evidence="2" type="ORF">SI8410_01000982</name>
</gene>
<name>A0A7I8JZE2_SPIIN</name>
<organism evidence="2 3">
    <name type="scientific">Spirodela intermedia</name>
    <name type="common">Intermediate duckweed</name>
    <dbReference type="NCBI Taxonomy" id="51605"/>
    <lineage>
        <taxon>Eukaryota</taxon>
        <taxon>Viridiplantae</taxon>
        <taxon>Streptophyta</taxon>
        <taxon>Embryophyta</taxon>
        <taxon>Tracheophyta</taxon>
        <taxon>Spermatophyta</taxon>
        <taxon>Magnoliopsida</taxon>
        <taxon>Liliopsida</taxon>
        <taxon>Araceae</taxon>
        <taxon>Lemnoideae</taxon>
        <taxon>Spirodela</taxon>
    </lineage>
</organism>
<reference evidence="2" key="1">
    <citation type="submission" date="2020-02" db="EMBL/GenBank/DDBJ databases">
        <authorList>
            <person name="Scholz U."/>
            <person name="Mascher M."/>
            <person name="Fiebig A."/>
        </authorList>
    </citation>
    <scope>NUCLEOTIDE SEQUENCE</scope>
</reference>
<accession>A0A7I8JZE2</accession>
<sequence>MEEDEPESGGWGVVLWETLLQMLGLSALLAIILFLLSPTFRKAIFDAVAHSVADLAVDLAYKIVMKFIQVLCRLKIRPRLISLVSIYILGFDIFFYWNQLLFIYKFLFSDLGIIDYFYQLLLLIDLSSNYAYPTIWIRAFVEFLKK</sequence>
<dbReference type="AlphaFoldDB" id="A0A7I8JZE2"/>
<dbReference type="EMBL" id="LR746264">
    <property type="protein sequence ID" value="CAA7388824.1"/>
    <property type="molecule type" value="Genomic_DNA"/>
</dbReference>